<reference evidence="1 2" key="1">
    <citation type="submission" date="2015-04" db="EMBL/GenBank/DDBJ databases">
        <authorList>
            <person name="Syromyatnikov M.Y."/>
            <person name="Popov V.N."/>
        </authorList>
    </citation>
    <scope>NUCLEOTIDE SEQUENCE [LARGE SCALE GENOMIC DNA]</scope>
</reference>
<dbReference type="AlphaFoldDB" id="A0A1J1HIJ9"/>
<proteinExistence type="predicted"/>
<sequence length="59" mass="6915">MKSKRTTKIKFLTFTLKRLKFHCTTETMYNDIAQCNTRRDGTCNGMFYNELSNGLITEV</sequence>
<gene>
    <name evidence="1" type="ORF">CLUMA_CG001521</name>
</gene>
<evidence type="ECO:0000313" key="2">
    <source>
        <dbReference type="Proteomes" id="UP000183832"/>
    </source>
</evidence>
<accession>A0A1J1HIJ9</accession>
<organism evidence="1 2">
    <name type="scientific">Clunio marinus</name>
    <dbReference type="NCBI Taxonomy" id="568069"/>
    <lineage>
        <taxon>Eukaryota</taxon>
        <taxon>Metazoa</taxon>
        <taxon>Ecdysozoa</taxon>
        <taxon>Arthropoda</taxon>
        <taxon>Hexapoda</taxon>
        <taxon>Insecta</taxon>
        <taxon>Pterygota</taxon>
        <taxon>Neoptera</taxon>
        <taxon>Endopterygota</taxon>
        <taxon>Diptera</taxon>
        <taxon>Nematocera</taxon>
        <taxon>Chironomoidea</taxon>
        <taxon>Chironomidae</taxon>
        <taxon>Clunio</taxon>
    </lineage>
</organism>
<dbReference type="EMBL" id="CVRI01000004">
    <property type="protein sequence ID" value="CRK87731.1"/>
    <property type="molecule type" value="Genomic_DNA"/>
</dbReference>
<evidence type="ECO:0000313" key="1">
    <source>
        <dbReference type="EMBL" id="CRK87731.1"/>
    </source>
</evidence>
<protein>
    <submittedName>
        <fullName evidence="1">CLUMA_CG001521, isoform A</fullName>
    </submittedName>
</protein>
<keyword evidence="2" id="KW-1185">Reference proteome</keyword>
<dbReference type="Proteomes" id="UP000183832">
    <property type="component" value="Unassembled WGS sequence"/>
</dbReference>
<name>A0A1J1HIJ9_9DIPT</name>